<feature type="domain" description="Antistasin-like" evidence="9">
    <location>
        <begin position="377"/>
        <end position="402"/>
    </location>
</feature>
<proteinExistence type="predicted"/>
<feature type="domain" description="Thyroglobulin type-1" evidence="8">
    <location>
        <begin position="829"/>
        <end position="898"/>
    </location>
</feature>
<feature type="domain" description="Antistasin-like" evidence="9">
    <location>
        <begin position="715"/>
        <end position="741"/>
    </location>
</feature>
<dbReference type="PROSITE" id="PS51257">
    <property type="entry name" value="PROKAR_LIPOPROTEIN"/>
    <property type="match status" value="1"/>
</dbReference>
<evidence type="ECO:0000256" key="7">
    <source>
        <dbReference type="SAM" id="SignalP"/>
    </source>
</evidence>
<evidence type="ECO:0000256" key="1">
    <source>
        <dbReference type="ARBA" id="ARBA00004613"/>
    </source>
</evidence>
<dbReference type="SMART" id="SM00217">
    <property type="entry name" value="WAP"/>
    <property type="match status" value="2"/>
</dbReference>
<dbReference type="PROSITE" id="PS51390">
    <property type="entry name" value="WAP"/>
    <property type="match status" value="2"/>
</dbReference>
<keyword evidence="4 5" id="KW-1015">Disulfide bond</keyword>
<protein>
    <recommendedName>
        <fullName evidence="13">Thyroglobulin type-1 domain-containing protein</fullName>
    </recommendedName>
</protein>
<keyword evidence="12" id="KW-1185">Reference proteome</keyword>
<keyword evidence="6" id="KW-0472">Membrane</keyword>
<feature type="domain" description="WAP" evidence="10">
    <location>
        <begin position="775"/>
        <end position="827"/>
    </location>
</feature>
<dbReference type="EnsemblMetazoa" id="SCAU010663-RA">
    <property type="protein sequence ID" value="SCAU010663-PA"/>
    <property type="gene ID" value="SCAU010663"/>
</dbReference>
<feature type="domain" description="Thyroglobulin type-1" evidence="8">
    <location>
        <begin position="287"/>
        <end position="356"/>
    </location>
</feature>
<dbReference type="GO" id="GO:0005615">
    <property type="term" value="C:extracellular space"/>
    <property type="evidence" value="ECO:0007669"/>
    <property type="project" value="TreeGrafter"/>
</dbReference>
<dbReference type="Pfam" id="PF14625">
    <property type="entry name" value="Lustrin_cystein"/>
    <property type="match status" value="2"/>
</dbReference>
<feature type="disulfide bond" evidence="5">
    <location>
        <begin position="326"/>
        <end position="333"/>
    </location>
</feature>
<feature type="domain" description="WAP" evidence="10">
    <location>
        <begin position="232"/>
        <end position="285"/>
    </location>
</feature>
<keyword evidence="2" id="KW-0964">Secreted</keyword>
<dbReference type="CDD" id="cd00191">
    <property type="entry name" value="TY"/>
    <property type="match status" value="4"/>
</dbReference>
<dbReference type="SMART" id="SM00289">
    <property type="entry name" value="WR1"/>
    <property type="match status" value="3"/>
</dbReference>
<dbReference type="Pfam" id="PF00095">
    <property type="entry name" value="WAP"/>
    <property type="match status" value="2"/>
</dbReference>
<dbReference type="SMART" id="SM00274">
    <property type="entry name" value="FOLN"/>
    <property type="match status" value="3"/>
</dbReference>
<keyword evidence="6" id="KW-0812">Transmembrane</keyword>
<feature type="signal peptide" evidence="7">
    <location>
        <begin position="1"/>
        <end position="28"/>
    </location>
</feature>
<feature type="domain" description="Thyroglobulin type-1" evidence="8">
    <location>
        <begin position="1281"/>
        <end position="1336"/>
    </location>
</feature>
<dbReference type="InterPro" id="IPR008197">
    <property type="entry name" value="WAP_dom"/>
</dbReference>
<feature type="chain" id="PRO_5009327259" description="Thyroglobulin type-1 domain-containing protein" evidence="7">
    <location>
        <begin position="29"/>
        <end position="1549"/>
    </location>
</feature>
<dbReference type="InterPro" id="IPR036880">
    <property type="entry name" value="Kunitz_BPTI_sf"/>
</dbReference>
<feature type="domain" description="Thyroglobulin type-1" evidence="8">
    <location>
        <begin position="38"/>
        <end position="105"/>
    </location>
</feature>
<organism evidence="11 12">
    <name type="scientific">Stomoxys calcitrans</name>
    <name type="common">Stable fly</name>
    <name type="synonym">Conops calcitrans</name>
    <dbReference type="NCBI Taxonomy" id="35570"/>
    <lineage>
        <taxon>Eukaryota</taxon>
        <taxon>Metazoa</taxon>
        <taxon>Ecdysozoa</taxon>
        <taxon>Arthropoda</taxon>
        <taxon>Hexapoda</taxon>
        <taxon>Insecta</taxon>
        <taxon>Pterygota</taxon>
        <taxon>Neoptera</taxon>
        <taxon>Endopterygota</taxon>
        <taxon>Diptera</taxon>
        <taxon>Brachycera</taxon>
        <taxon>Muscomorpha</taxon>
        <taxon>Muscoidea</taxon>
        <taxon>Muscidae</taxon>
        <taxon>Stomoxys</taxon>
    </lineage>
</organism>
<dbReference type="PROSITE" id="PS51252">
    <property type="entry name" value="ANTISTASIN"/>
    <property type="match status" value="4"/>
</dbReference>
<dbReference type="CDD" id="cd00199">
    <property type="entry name" value="WAP"/>
    <property type="match status" value="1"/>
</dbReference>
<dbReference type="OrthoDB" id="406800at2759"/>
<evidence type="ECO:0000259" key="8">
    <source>
        <dbReference type="PROSITE" id="PS51162"/>
    </source>
</evidence>
<dbReference type="PANTHER" id="PTHR12352:SF31">
    <property type="entry name" value="PAPILIN-LIKE PROTEIN"/>
    <property type="match status" value="1"/>
</dbReference>
<evidence type="ECO:0000256" key="4">
    <source>
        <dbReference type="ARBA" id="ARBA00023157"/>
    </source>
</evidence>
<evidence type="ECO:0008006" key="13">
    <source>
        <dbReference type="Google" id="ProtNLM"/>
    </source>
</evidence>
<sequence>MAGYDQRWLRLFLFAALVLACLVAATDAGRHSRSHANLTACQHLRRSVNRRSKTFRVRVPRCDKSGRFEEIQCMSAKRGEDCWCVDEYGVEIPGTRNASKKDVQCREPENCPASACRMFCPSGFARDPETGCTQCRCRDPCEGHNCPNGQSCQLVDVKCKSEPCPPVPTCKKARSLGNFCPAGLPLAIEDGSTSMRPFLCGLEDGKPQCPPVYKCMVEGGNDYGVCCPSALRFNKPGVCPAPETEQYSPTTGHLCGTPCTHDLECPNMAKCCFTSGCQYNCQQPHNVTNCQQVKAMSEMLSVNEREGRGYVPDCSGPNSMFAPRQCSRNGLVCWCVDPRTGHKISGSMGAATTVNCEGWENMISRSEMGRSFSENKCDTNICAAVCEYGFKNDHNNCPTCECSEPCDGFKCPIGSQCEVATDPMCKSGSALCASWPICKPTLAYSNPCAVGTPLVDNVTSEVMFCHKERQDYGREIQSFFDAVPDATSSRSMSNKIICPSAYVCTKLRGEAESVCCPSEMNAGKPEGHQQTMCEYLRDFSQRMEGTEEGMKLALPTPRCTEEGNYESRQCTYRKIKVTRAEQRKILEENTIRRMRMLLASNARPKRSKRDTERLKLYRVDDSLLKVQVAAPVMGRNAKVIDMGPNREQSLVGQLFETDFKKVVPAPKRPVNDEEIIELDVEECWCVDNFGTEIPRSRGFNVTDESCDQLRNDIDCLDLTCRMGCEYGFNLDPITRCPACQCRDPCQDVLCGDNEECRIVEVSCDEEYCAPVPACLARKPGQCPYLVPPGPDNVDTNACAYECRTDSHCEGAKRCCSNGCGTQCVLPQMKTACQHLQAIQMHQSSELGIPVKKMNISLCDLETGEWKQIQCSPNGFCWCVNEHGQELNGTRVKGSNPVCVENSAYQCQPLSCKSTLECEAGYKVDENGCQTCECRDFCAEINCAADEDCQLINVECVDKPCPKMPICVPRRESVCPEGVPLKQSSVEVSCGPHSENDSCPSSHTCQLNPVTNRGVCCTKTRDVCFESMDHMCLAKESALQNATRYRFNPKANRCVAVTIDLQGNSCQTKNLFHSETACNSVCPALTQCERLKLKNTLAAQRTGHSSVWFKPRCDPITGHWSPVQCLGKQPDLNGLSVPLDQAPSPYGVCWCADKKGAPLKGSLTRDIEPVCNSRQGRRFMQQDSNEFVVMEELIRQMTVLTDFDNFLDSEEEEERKQMFDLGPIEARAHEVDVREHENSDSTTAATSMPSHLLADEHRVELANSLLDSQLVVESVKPIRVKTTRCRSLAQSAPFPVSCDENGAFSPIQCNKKYCWCVDSAGNQLDSSPMFEKGEHNCTPTPISKVIVEMHLQNNTGTAVHNIYDAIRNELTQLLGRQVENLRVQEFPDGTALVHFELHDEDKIDVAFAIETTITSGDFKLAGGHYSTDITRTQFIHRREELPTYAKVVTSHEGTIQLVLFITATSTTLLICVFVVYIMLKRGKEKVAYYESAAAVAGAAPPPYHSGKTSLALDPEFASPIFVLSPEHDLESIRPPLENIIKSKQQTAKSC</sequence>
<evidence type="ECO:0000256" key="6">
    <source>
        <dbReference type="SAM" id="Phobius"/>
    </source>
</evidence>
<dbReference type="SMART" id="SM00211">
    <property type="entry name" value="TY"/>
    <property type="match status" value="5"/>
</dbReference>
<evidence type="ECO:0000259" key="9">
    <source>
        <dbReference type="PROSITE" id="PS51252"/>
    </source>
</evidence>
<feature type="transmembrane region" description="Helical" evidence="6">
    <location>
        <begin position="1456"/>
        <end position="1478"/>
    </location>
</feature>
<dbReference type="PROSITE" id="PS51162">
    <property type="entry name" value="THYROGLOBULIN_1_2"/>
    <property type="match status" value="5"/>
</dbReference>
<dbReference type="InterPro" id="IPR036645">
    <property type="entry name" value="Elafin-like_sf"/>
</dbReference>
<feature type="domain" description="Thyroglobulin type-1" evidence="8">
    <location>
        <begin position="1084"/>
        <end position="1170"/>
    </location>
</feature>
<dbReference type="KEGG" id="scac:106080556"/>
<comment type="caution">
    <text evidence="5">Lacks conserved residue(s) required for the propagation of feature annotation.</text>
</comment>
<dbReference type="InterPro" id="IPR051950">
    <property type="entry name" value="Dev_reg/Prot_inhib"/>
</dbReference>
<dbReference type="InterPro" id="IPR004094">
    <property type="entry name" value="Antistasin-like"/>
</dbReference>
<feature type="disulfide bond" evidence="5">
    <location>
        <begin position="1150"/>
        <end position="1170"/>
    </location>
</feature>
<evidence type="ECO:0000259" key="10">
    <source>
        <dbReference type="PROSITE" id="PS51390"/>
    </source>
</evidence>
<dbReference type="SUPFAM" id="SSF57362">
    <property type="entry name" value="BPTI-like"/>
    <property type="match status" value="1"/>
</dbReference>
<dbReference type="SUPFAM" id="SSF57256">
    <property type="entry name" value="Elafin-like"/>
    <property type="match status" value="1"/>
</dbReference>
<gene>
    <name evidence="11" type="primary">106080556</name>
</gene>
<feature type="domain" description="Antistasin-like" evidence="9">
    <location>
        <begin position="906"/>
        <end position="933"/>
    </location>
</feature>
<dbReference type="Gene3D" id="2.10.22.10">
    <property type="entry name" value="Antistasin, domain 1"/>
    <property type="match status" value="4"/>
</dbReference>
<feature type="domain" description="Antistasin-like" evidence="9">
    <location>
        <begin position="111"/>
        <end position="137"/>
    </location>
</feature>
<dbReference type="InterPro" id="IPR003645">
    <property type="entry name" value="Fol_N"/>
</dbReference>
<dbReference type="InterPro" id="IPR006150">
    <property type="entry name" value="Cys_repeat_1"/>
</dbReference>
<comment type="subcellular location">
    <subcellularLocation>
        <location evidence="1">Secreted</location>
    </subcellularLocation>
</comment>
<dbReference type="InterPro" id="IPR000716">
    <property type="entry name" value="Thyroglobulin_1"/>
</dbReference>
<dbReference type="InterPro" id="IPR036857">
    <property type="entry name" value="Thyroglobulin_1_sf"/>
</dbReference>
<evidence type="ECO:0000313" key="11">
    <source>
        <dbReference type="EnsemblMetazoa" id="SCAU010663-PA"/>
    </source>
</evidence>
<dbReference type="PROSITE" id="PS00484">
    <property type="entry name" value="THYROGLOBULIN_1_1"/>
    <property type="match status" value="1"/>
</dbReference>
<keyword evidence="6" id="KW-1133">Transmembrane helix</keyword>
<dbReference type="Gene3D" id="4.10.75.10">
    <property type="entry name" value="Elafin-like"/>
    <property type="match status" value="2"/>
</dbReference>
<evidence type="ECO:0000256" key="3">
    <source>
        <dbReference type="ARBA" id="ARBA00022737"/>
    </source>
</evidence>
<evidence type="ECO:0000256" key="2">
    <source>
        <dbReference type="ARBA" id="ARBA00022525"/>
    </source>
</evidence>
<dbReference type="Pfam" id="PF02822">
    <property type="entry name" value="Antistasin"/>
    <property type="match status" value="3"/>
</dbReference>
<accession>A0A1I8PSF0</accession>
<dbReference type="Proteomes" id="UP000095300">
    <property type="component" value="Unassembled WGS sequence"/>
</dbReference>
<dbReference type="Gene3D" id="4.10.800.10">
    <property type="entry name" value="Thyroglobulin type-1"/>
    <property type="match status" value="6"/>
</dbReference>
<dbReference type="GO" id="GO:0004867">
    <property type="term" value="F:serine-type endopeptidase inhibitor activity"/>
    <property type="evidence" value="ECO:0007669"/>
    <property type="project" value="InterPro"/>
</dbReference>
<evidence type="ECO:0000256" key="5">
    <source>
        <dbReference type="PROSITE-ProRule" id="PRU00500"/>
    </source>
</evidence>
<dbReference type="SUPFAM" id="SSF57262">
    <property type="entry name" value="Leech antihemostatic proteins"/>
    <property type="match status" value="2"/>
</dbReference>
<dbReference type="STRING" id="35570.A0A1I8PSF0"/>
<dbReference type="PANTHER" id="PTHR12352">
    <property type="entry name" value="SECRETED MODULAR CALCIUM-BINDING PROTEIN"/>
    <property type="match status" value="1"/>
</dbReference>
<keyword evidence="3" id="KW-0677">Repeat</keyword>
<name>A0A1I8PSF0_STOCA</name>
<reference evidence="11" key="1">
    <citation type="submission" date="2020-05" db="UniProtKB">
        <authorList>
            <consortium name="EnsemblMetazoa"/>
        </authorList>
    </citation>
    <scope>IDENTIFICATION</scope>
    <source>
        <strain evidence="11">USDA</strain>
    </source>
</reference>
<dbReference type="Pfam" id="PF00086">
    <property type="entry name" value="Thyroglobulin_1"/>
    <property type="match status" value="5"/>
</dbReference>
<dbReference type="InterPro" id="IPR028150">
    <property type="entry name" value="Lustrin_cystein"/>
</dbReference>
<dbReference type="SUPFAM" id="SSF57610">
    <property type="entry name" value="Thyroglobulin type-1 domain"/>
    <property type="match status" value="6"/>
</dbReference>
<feature type="disulfide bond" evidence="5">
    <location>
        <begin position="878"/>
        <end position="898"/>
    </location>
</feature>
<keyword evidence="7" id="KW-0732">Signal</keyword>
<evidence type="ECO:0000313" key="12">
    <source>
        <dbReference type="Proteomes" id="UP000095300"/>
    </source>
</evidence>
<dbReference type="VEuPathDB" id="VectorBase:SCAU010663"/>
<dbReference type="InterPro" id="IPR011061">
    <property type="entry name" value="Hirudin/antistatin"/>
</dbReference>